<dbReference type="AlphaFoldDB" id="A0AA35QQT5"/>
<feature type="compositionally biased region" description="Basic and acidic residues" evidence="1">
    <location>
        <begin position="82"/>
        <end position="95"/>
    </location>
</feature>
<dbReference type="Proteomes" id="UP001178461">
    <property type="component" value="Unassembled WGS sequence"/>
</dbReference>
<feature type="non-terminal residue" evidence="2">
    <location>
        <position position="125"/>
    </location>
</feature>
<evidence type="ECO:0000313" key="2">
    <source>
        <dbReference type="EMBL" id="CAI7935446.1"/>
    </source>
</evidence>
<feature type="region of interest" description="Disordered" evidence="1">
    <location>
        <begin position="79"/>
        <end position="125"/>
    </location>
</feature>
<feature type="non-terminal residue" evidence="2">
    <location>
        <position position="1"/>
    </location>
</feature>
<reference evidence="2" key="1">
    <citation type="submission" date="2022-12" db="EMBL/GenBank/DDBJ databases">
        <authorList>
            <person name="Alioto T."/>
            <person name="Alioto T."/>
            <person name="Gomez Garrido J."/>
        </authorList>
    </citation>
    <scope>NUCLEOTIDE SEQUENCE</scope>
</reference>
<dbReference type="EMBL" id="CANTUW010000637">
    <property type="protein sequence ID" value="CAI7935446.1"/>
    <property type="molecule type" value="Genomic_DNA"/>
</dbReference>
<evidence type="ECO:0000256" key="1">
    <source>
        <dbReference type="SAM" id="MobiDB-lite"/>
    </source>
</evidence>
<evidence type="ECO:0000313" key="3">
    <source>
        <dbReference type="Proteomes" id="UP001178461"/>
    </source>
</evidence>
<feature type="region of interest" description="Disordered" evidence="1">
    <location>
        <begin position="1"/>
        <end position="56"/>
    </location>
</feature>
<organism evidence="2 3">
    <name type="scientific">Podarcis lilfordi</name>
    <name type="common">Lilford's wall lizard</name>
    <dbReference type="NCBI Taxonomy" id="74358"/>
    <lineage>
        <taxon>Eukaryota</taxon>
        <taxon>Metazoa</taxon>
        <taxon>Chordata</taxon>
        <taxon>Craniata</taxon>
        <taxon>Vertebrata</taxon>
        <taxon>Euteleostomi</taxon>
        <taxon>Lepidosauria</taxon>
        <taxon>Squamata</taxon>
        <taxon>Bifurcata</taxon>
        <taxon>Unidentata</taxon>
        <taxon>Episquamata</taxon>
        <taxon>Laterata</taxon>
        <taxon>Lacertibaenia</taxon>
        <taxon>Lacertidae</taxon>
        <taxon>Podarcis</taxon>
    </lineage>
</organism>
<gene>
    <name evidence="2" type="ORF">PODLI_1B026839</name>
</gene>
<proteinExistence type="predicted"/>
<keyword evidence="3" id="KW-1185">Reference proteome</keyword>
<sequence length="125" mass="13154">AKGSSSPGTEGGRTKRPARTLPCSPRYLAPRCRAPHSLGSCSRLFPTPAKAPSRRPKCSGCLLLLLLCPASSCLRAVRAKWSSHEGRGRERERGRGGGAETQPDPLDPSPPASSVPSPEEDPSGK</sequence>
<accession>A0AA35QQT5</accession>
<protein>
    <submittedName>
        <fullName evidence="2">Uncharacterized protein</fullName>
    </submittedName>
</protein>
<name>A0AA35QQT5_9SAUR</name>
<comment type="caution">
    <text evidence="2">The sequence shown here is derived from an EMBL/GenBank/DDBJ whole genome shotgun (WGS) entry which is preliminary data.</text>
</comment>